<dbReference type="EMBL" id="JAKZHW010000002">
    <property type="protein sequence ID" value="MCH8616886.1"/>
    <property type="molecule type" value="Genomic_DNA"/>
</dbReference>
<protein>
    <recommendedName>
        <fullName evidence="3">Lipoprotein</fullName>
    </recommendedName>
</protein>
<proteinExistence type="predicted"/>
<keyword evidence="2" id="KW-1185">Reference proteome</keyword>
<accession>A0ABS9VPI2</accession>
<dbReference type="PROSITE" id="PS51257">
    <property type="entry name" value="PROKAR_LIPOPROTEIN"/>
    <property type="match status" value="1"/>
</dbReference>
<comment type="caution">
    <text evidence="1">The sequence shown here is derived from an EMBL/GenBank/DDBJ whole genome shotgun (WGS) entry which is preliminary data.</text>
</comment>
<evidence type="ECO:0000313" key="1">
    <source>
        <dbReference type="EMBL" id="MCH8616886.1"/>
    </source>
</evidence>
<organism evidence="1 2">
    <name type="scientific">Sphingomonas telluris</name>
    <dbReference type="NCBI Taxonomy" id="2907998"/>
    <lineage>
        <taxon>Bacteria</taxon>
        <taxon>Pseudomonadati</taxon>
        <taxon>Pseudomonadota</taxon>
        <taxon>Alphaproteobacteria</taxon>
        <taxon>Sphingomonadales</taxon>
        <taxon>Sphingomonadaceae</taxon>
        <taxon>Sphingomonas</taxon>
    </lineage>
</organism>
<dbReference type="RefSeq" id="WP_241447767.1">
    <property type="nucleotide sequence ID" value="NZ_JAKZHW010000002.1"/>
</dbReference>
<dbReference type="Proteomes" id="UP001203058">
    <property type="component" value="Unassembled WGS sequence"/>
</dbReference>
<gene>
    <name evidence="1" type="ORF">LZ016_12360</name>
</gene>
<evidence type="ECO:0008006" key="3">
    <source>
        <dbReference type="Google" id="ProtNLM"/>
    </source>
</evidence>
<reference evidence="1 2" key="1">
    <citation type="submission" date="2022-03" db="EMBL/GenBank/DDBJ databases">
        <authorList>
            <person name="Jo J.-H."/>
            <person name="Im W.-T."/>
        </authorList>
    </citation>
    <scope>NUCLEOTIDE SEQUENCE [LARGE SCALE GENOMIC DNA]</scope>
    <source>
        <strain evidence="1 2">SM33</strain>
    </source>
</reference>
<evidence type="ECO:0000313" key="2">
    <source>
        <dbReference type="Proteomes" id="UP001203058"/>
    </source>
</evidence>
<name>A0ABS9VPI2_9SPHN</name>
<sequence length="139" mass="15021">MVRWIAGASIVILSACSGSTEQSPRAEPVSSAGACFDQDSRPVTEKIRAVGTEPFWSAEVSGRCVTYATPDDQSGTRIWTRITQIGGEMSWDGALNSKQFKLVVKPANACSDGMSDKVYPFEAVLRVNGETRRGCAERN</sequence>